<dbReference type="OrthoDB" id="2162449at2759"/>
<dbReference type="PROSITE" id="PS51374">
    <property type="entry name" value="NDPK_LIKE"/>
    <property type="match status" value="1"/>
</dbReference>
<dbReference type="GO" id="GO:0005524">
    <property type="term" value="F:ATP binding"/>
    <property type="evidence" value="ECO:0007669"/>
    <property type="project" value="UniProtKB-KW"/>
</dbReference>
<keyword evidence="3" id="KW-0808">Transferase</keyword>
<evidence type="ECO:0000313" key="10">
    <source>
        <dbReference type="EMBL" id="RPD62353.1"/>
    </source>
</evidence>
<dbReference type="InterPro" id="IPR034907">
    <property type="entry name" value="NDK-like_dom"/>
</dbReference>
<dbReference type="InterPro" id="IPR036850">
    <property type="entry name" value="NDK-like_dom_sf"/>
</dbReference>
<feature type="compositionally biased region" description="Low complexity" evidence="8">
    <location>
        <begin position="475"/>
        <end position="489"/>
    </location>
</feature>
<dbReference type="GO" id="GO:0016301">
    <property type="term" value="F:kinase activity"/>
    <property type="evidence" value="ECO:0007669"/>
    <property type="project" value="UniProtKB-KW"/>
</dbReference>
<keyword evidence="4" id="KW-0547">Nucleotide-binding</keyword>
<dbReference type="STRING" id="1328759.A0A5C2SEW2"/>
<dbReference type="SUPFAM" id="SSF54919">
    <property type="entry name" value="Nucleoside diphosphate kinase, NDK"/>
    <property type="match status" value="1"/>
</dbReference>
<evidence type="ECO:0000313" key="11">
    <source>
        <dbReference type="Proteomes" id="UP000313359"/>
    </source>
</evidence>
<evidence type="ECO:0000256" key="6">
    <source>
        <dbReference type="ARBA" id="ARBA00022840"/>
    </source>
</evidence>
<dbReference type="EMBL" id="ML122259">
    <property type="protein sequence ID" value="RPD62353.1"/>
    <property type="molecule type" value="Genomic_DNA"/>
</dbReference>
<feature type="compositionally biased region" description="Low complexity" evidence="8">
    <location>
        <begin position="407"/>
        <end position="419"/>
    </location>
</feature>
<comment type="caution">
    <text evidence="7">Lacks conserved residue(s) required for the propagation of feature annotation.</text>
</comment>
<dbReference type="Proteomes" id="UP000313359">
    <property type="component" value="Unassembled WGS sequence"/>
</dbReference>
<evidence type="ECO:0000256" key="2">
    <source>
        <dbReference type="ARBA" id="ARBA00017632"/>
    </source>
</evidence>
<keyword evidence="11" id="KW-1185">Reference proteome</keyword>
<dbReference type="SMART" id="SM00562">
    <property type="entry name" value="NDK"/>
    <property type="match status" value="1"/>
</dbReference>
<evidence type="ECO:0000256" key="1">
    <source>
        <dbReference type="ARBA" id="ARBA00008142"/>
    </source>
</evidence>
<dbReference type="AlphaFoldDB" id="A0A5C2SEW2"/>
<reference evidence="10" key="1">
    <citation type="journal article" date="2018" name="Genome Biol. Evol.">
        <title>Genomics and development of Lentinus tigrinus, a white-rot wood-decaying mushroom with dimorphic fruiting bodies.</title>
        <authorList>
            <person name="Wu B."/>
            <person name="Xu Z."/>
            <person name="Knudson A."/>
            <person name="Carlson A."/>
            <person name="Chen N."/>
            <person name="Kovaka S."/>
            <person name="LaButti K."/>
            <person name="Lipzen A."/>
            <person name="Pennachio C."/>
            <person name="Riley R."/>
            <person name="Schakwitz W."/>
            <person name="Umezawa K."/>
            <person name="Ohm R.A."/>
            <person name="Grigoriev I.V."/>
            <person name="Nagy L.G."/>
            <person name="Gibbons J."/>
            <person name="Hibbett D."/>
        </authorList>
    </citation>
    <scope>NUCLEOTIDE SEQUENCE [LARGE SCALE GENOMIC DNA]</scope>
    <source>
        <strain evidence="10">ALCF2SS1-6</strain>
    </source>
</reference>
<dbReference type="Pfam" id="PF00334">
    <property type="entry name" value="NDK"/>
    <property type="match status" value="1"/>
</dbReference>
<evidence type="ECO:0000259" key="9">
    <source>
        <dbReference type="SMART" id="SM00562"/>
    </source>
</evidence>
<evidence type="ECO:0000256" key="3">
    <source>
        <dbReference type="ARBA" id="ARBA00022679"/>
    </source>
</evidence>
<keyword evidence="5" id="KW-0418">Kinase</keyword>
<feature type="region of interest" description="Disordered" evidence="8">
    <location>
        <begin position="190"/>
        <end position="210"/>
    </location>
</feature>
<accession>A0A5C2SEW2</accession>
<proteinExistence type="inferred from homology"/>
<gene>
    <name evidence="10" type="ORF">L227DRAFT_498646</name>
</gene>
<feature type="region of interest" description="Disordered" evidence="8">
    <location>
        <begin position="294"/>
        <end position="504"/>
    </location>
</feature>
<dbReference type="PANTHER" id="PTHR46161">
    <property type="entry name" value="NUCLEOSIDE DIPHOSPHATE KINASE"/>
    <property type="match status" value="1"/>
</dbReference>
<keyword evidence="6" id="KW-0067">ATP-binding</keyword>
<evidence type="ECO:0000256" key="7">
    <source>
        <dbReference type="PROSITE-ProRule" id="PRU00706"/>
    </source>
</evidence>
<comment type="similarity">
    <text evidence="1 7">Belongs to the NDK family.</text>
</comment>
<dbReference type="PANTHER" id="PTHR46161:SF3">
    <property type="entry name" value="NUCLEOSIDE DIPHOSPHATE KINASE DDB_G0292928-RELATED"/>
    <property type="match status" value="1"/>
</dbReference>
<evidence type="ECO:0000256" key="5">
    <source>
        <dbReference type="ARBA" id="ARBA00022777"/>
    </source>
</evidence>
<evidence type="ECO:0000256" key="8">
    <source>
        <dbReference type="SAM" id="MobiDB-lite"/>
    </source>
</evidence>
<name>A0A5C2SEW2_9APHY</name>
<protein>
    <recommendedName>
        <fullName evidence="2">Nucleoside diphosphate kinase</fullName>
    </recommendedName>
</protein>
<evidence type="ECO:0000256" key="4">
    <source>
        <dbReference type="ARBA" id="ARBA00022741"/>
    </source>
</evidence>
<feature type="domain" description="Nucleoside diphosphate kinase-like" evidence="9">
    <location>
        <begin position="22"/>
        <end position="155"/>
    </location>
</feature>
<feature type="compositionally biased region" description="Low complexity" evidence="8">
    <location>
        <begin position="360"/>
        <end position="397"/>
    </location>
</feature>
<sequence>MSTPSSPNQAPGEILGSPVSPTTRTVAIIKNHALNHRFEIERSISDAGFEIVKERQMEFDIETDPDTLFELFGPDYESFAEGPVWVYVLERRRAIEVWHSLMGDPDPEVARKDTPHSIRALYGISAAQNGVMGSPDAQTAEIQIQSIFASSPPFPTTELPDVGQSYDGIPAGSLRSVSSSVLEQLRNAGGGSEYATSSHAGGSANGSGKPGFKARGLPATHAAPDIVPRMSKAAALRAGIPIESVKRAPPTKERLAQTFANVPGHKRSETITVASTAPPTVAPRMTRAASLRLGIKPEDKKKTAAANGDAKATFDGVPGHKRRESIAVASTRPPTVAPRLNKSAALRQQKEAAPPSSFMFRQPSSQSAPSRSSSRQSFSGTSSARPSMSRPPSAASMTNGASRPRPATLSRATSLTATRPGPRPSTAPGAKTTGAIPKVNGDKTPTPKEEAPAKPRPRPSSLQPPAMAPRQNKSALLRAAKMAGAALGANSSKKPAPVPRAVRA</sequence>
<dbReference type="Gene3D" id="3.30.70.141">
    <property type="entry name" value="Nucleoside diphosphate kinase-like domain"/>
    <property type="match status" value="1"/>
</dbReference>
<organism evidence="10 11">
    <name type="scientific">Lentinus tigrinus ALCF2SS1-6</name>
    <dbReference type="NCBI Taxonomy" id="1328759"/>
    <lineage>
        <taxon>Eukaryota</taxon>
        <taxon>Fungi</taxon>
        <taxon>Dikarya</taxon>
        <taxon>Basidiomycota</taxon>
        <taxon>Agaricomycotina</taxon>
        <taxon>Agaricomycetes</taxon>
        <taxon>Polyporales</taxon>
        <taxon>Polyporaceae</taxon>
        <taxon>Lentinus</taxon>
    </lineage>
</organism>